<evidence type="ECO:0000256" key="8">
    <source>
        <dbReference type="HAMAP-Rule" id="MF_01161"/>
    </source>
</evidence>
<organism evidence="10 11">
    <name type="scientific">Microbulbifer epialgicus</name>
    <dbReference type="NCBI Taxonomy" id="393907"/>
    <lineage>
        <taxon>Bacteria</taxon>
        <taxon>Pseudomonadati</taxon>
        <taxon>Pseudomonadota</taxon>
        <taxon>Gammaproteobacteria</taxon>
        <taxon>Cellvibrionales</taxon>
        <taxon>Microbulbiferaceae</taxon>
        <taxon>Microbulbifer</taxon>
    </lineage>
</organism>
<feature type="binding site" evidence="8">
    <location>
        <begin position="32"/>
        <end position="37"/>
    </location>
    <ligand>
        <name>ATP</name>
        <dbReference type="ChEBI" id="CHEBI:30616"/>
    </ligand>
</feature>
<keyword evidence="5 8" id="KW-0547">Nucleotide-binding</keyword>
<accession>A0ABV4NX35</accession>
<dbReference type="HAMAP" id="MF_01161">
    <property type="entry name" value="tRNA_Ile_lys_synt"/>
    <property type="match status" value="1"/>
</dbReference>
<evidence type="ECO:0000313" key="10">
    <source>
        <dbReference type="EMBL" id="MFA0810676.1"/>
    </source>
</evidence>
<dbReference type="PANTHER" id="PTHR43033:SF1">
    <property type="entry name" value="TRNA(ILE)-LYSIDINE SYNTHASE-RELATED"/>
    <property type="match status" value="1"/>
</dbReference>
<dbReference type="SUPFAM" id="SSF52402">
    <property type="entry name" value="Adenine nucleotide alpha hydrolases-like"/>
    <property type="match status" value="1"/>
</dbReference>
<dbReference type="EC" id="6.3.4.19" evidence="8"/>
<evidence type="ECO:0000256" key="3">
    <source>
        <dbReference type="ARBA" id="ARBA00022598"/>
    </source>
</evidence>
<evidence type="ECO:0000256" key="1">
    <source>
        <dbReference type="ARBA" id="ARBA00004496"/>
    </source>
</evidence>
<proteinExistence type="inferred from homology"/>
<evidence type="ECO:0000256" key="2">
    <source>
        <dbReference type="ARBA" id="ARBA00022490"/>
    </source>
</evidence>
<keyword evidence="6 8" id="KW-0067">ATP-binding</keyword>
<dbReference type="Gene3D" id="1.20.59.20">
    <property type="match status" value="1"/>
</dbReference>
<sequence length="436" mass="48290">MTTPASHNGLPALLQAALHRHPAQGRLWLGFSGGLDSTVLLHLLVSCKIPVQAVHVHHGLSVNADRWQAQCRQTAAALGVCFTSVQVQVDRGDGGLEQGARSARYRAFSQVMSAGDQILLGHHGDDQAETFILRLMRGAGVLGLSGMQEWRPMDEGKTLLRPLLKAGRSDLEAWARDHGLSWIEDESNNDESLERNYIRRRIQPLLAARWPARQQIVRAVENLRESVELLQEFASEDLKKCGLRDERLGQSLAIEPFAAMSGARRKNLLRNWVLERGGTAPESASLSQALEQVFNAAVDARIEVALGGLVVRRYQNRLYLTPVLPPLGLSGEGQWHWDGSSDLNLPGGGVLAPTAGWPASDYEVCYRRGGERAHPVGRAHSQTLKKLLQERGLEPWLRDRVPLVYRARELLAVGDLFTCRADTPAPPRPPSWRFFD</sequence>
<dbReference type="NCBIfam" id="TIGR02432">
    <property type="entry name" value="lysidine_TilS_N"/>
    <property type="match status" value="1"/>
</dbReference>
<evidence type="ECO:0000256" key="7">
    <source>
        <dbReference type="ARBA" id="ARBA00048539"/>
    </source>
</evidence>
<comment type="caution">
    <text evidence="10">The sequence shown here is derived from an EMBL/GenBank/DDBJ whole genome shotgun (WGS) entry which is preliminary data.</text>
</comment>
<comment type="function">
    <text evidence="8">Ligates lysine onto the cytidine present at position 34 of the AUA codon-specific tRNA(Ile) that contains the anticodon CAU, in an ATP-dependent manner. Cytidine is converted to lysidine, thus changing the amino acid specificity of the tRNA from methionine to isoleucine.</text>
</comment>
<evidence type="ECO:0000256" key="5">
    <source>
        <dbReference type="ARBA" id="ARBA00022741"/>
    </source>
</evidence>
<comment type="similarity">
    <text evidence="8">Belongs to the tRNA(Ile)-lysidine synthase family.</text>
</comment>
<dbReference type="Gene3D" id="3.40.50.620">
    <property type="entry name" value="HUPs"/>
    <property type="match status" value="1"/>
</dbReference>
<dbReference type="Pfam" id="PF11734">
    <property type="entry name" value="TilS_C"/>
    <property type="match status" value="1"/>
</dbReference>
<dbReference type="InterPro" id="IPR011063">
    <property type="entry name" value="TilS/TtcA_N"/>
</dbReference>
<evidence type="ECO:0000313" key="11">
    <source>
        <dbReference type="Proteomes" id="UP001569428"/>
    </source>
</evidence>
<dbReference type="RefSeq" id="WP_371838248.1">
    <property type="nucleotide sequence ID" value="NZ_JBGMEK010000010.1"/>
</dbReference>
<dbReference type="Proteomes" id="UP001569428">
    <property type="component" value="Unassembled WGS sequence"/>
</dbReference>
<dbReference type="SMART" id="SM00977">
    <property type="entry name" value="TilS_C"/>
    <property type="match status" value="1"/>
</dbReference>
<keyword evidence="11" id="KW-1185">Reference proteome</keyword>
<feature type="domain" description="Lysidine-tRNA(Ile) synthetase C-terminal" evidence="9">
    <location>
        <begin position="362"/>
        <end position="432"/>
    </location>
</feature>
<dbReference type="InterPro" id="IPR012795">
    <property type="entry name" value="tRNA_Ile_lys_synt_N"/>
</dbReference>
<dbReference type="InterPro" id="IPR015262">
    <property type="entry name" value="tRNA_Ile_lys_synt_subst-bd"/>
</dbReference>
<dbReference type="GO" id="GO:0032267">
    <property type="term" value="F:tRNA(Ile)-lysidine synthase activity"/>
    <property type="evidence" value="ECO:0007669"/>
    <property type="project" value="UniProtKB-EC"/>
</dbReference>
<dbReference type="InterPro" id="IPR012094">
    <property type="entry name" value="tRNA_Ile_lys_synt"/>
</dbReference>
<dbReference type="CDD" id="cd01992">
    <property type="entry name" value="TilS_N"/>
    <property type="match status" value="1"/>
</dbReference>
<dbReference type="InterPro" id="IPR012796">
    <property type="entry name" value="Lysidine-tRNA-synth_C"/>
</dbReference>
<evidence type="ECO:0000256" key="6">
    <source>
        <dbReference type="ARBA" id="ARBA00022840"/>
    </source>
</evidence>
<dbReference type="PANTHER" id="PTHR43033">
    <property type="entry name" value="TRNA(ILE)-LYSIDINE SYNTHASE-RELATED"/>
    <property type="match status" value="1"/>
</dbReference>
<dbReference type="EMBL" id="JBGMEK010000010">
    <property type="protein sequence ID" value="MFA0810676.1"/>
    <property type="molecule type" value="Genomic_DNA"/>
</dbReference>
<name>A0ABV4NX35_9GAMM</name>
<dbReference type="InterPro" id="IPR014729">
    <property type="entry name" value="Rossmann-like_a/b/a_fold"/>
</dbReference>
<keyword evidence="3 8" id="KW-0436">Ligase</keyword>
<keyword evidence="4 8" id="KW-0819">tRNA processing</keyword>
<keyword evidence="2 8" id="KW-0963">Cytoplasm</keyword>
<comment type="domain">
    <text evidence="8">The N-terminal region contains the highly conserved SGGXDS motif, predicted to be a P-loop motif involved in ATP binding.</text>
</comment>
<dbReference type="NCBIfam" id="TIGR02433">
    <property type="entry name" value="lysidine_TilS_C"/>
    <property type="match status" value="1"/>
</dbReference>
<protein>
    <recommendedName>
        <fullName evidence="8">tRNA(Ile)-lysidine synthase</fullName>
        <ecNumber evidence="8">6.3.4.19</ecNumber>
    </recommendedName>
    <alternativeName>
        <fullName evidence="8">tRNA(Ile)-2-lysyl-cytidine synthase</fullName>
    </alternativeName>
    <alternativeName>
        <fullName evidence="8">tRNA(Ile)-lysidine synthetase</fullName>
    </alternativeName>
</protein>
<evidence type="ECO:0000256" key="4">
    <source>
        <dbReference type="ARBA" id="ARBA00022694"/>
    </source>
</evidence>
<dbReference type="SUPFAM" id="SSF82829">
    <property type="entry name" value="MesJ substrate recognition domain-like"/>
    <property type="match status" value="1"/>
</dbReference>
<reference evidence="10 11" key="1">
    <citation type="submission" date="2024-08" db="EMBL/GenBank/DDBJ databases">
        <authorList>
            <person name="Ishaq N."/>
        </authorList>
    </citation>
    <scope>NUCLEOTIDE SEQUENCE [LARGE SCALE GENOMIC DNA]</scope>
    <source>
        <strain evidence="10 11">DSM 18651</strain>
    </source>
</reference>
<dbReference type="Pfam" id="PF01171">
    <property type="entry name" value="ATP_bind_3"/>
    <property type="match status" value="1"/>
</dbReference>
<comment type="subcellular location">
    <subcellularLocation>
        <location evidence="1 8">Cytoplasm</location>
    </subcellularLocation>
</comment>
<gene>
    <name evidence="8 10" type="primary">tilS</name>
    <name evidence="10" type="ORF">ACCI49_07060</name>
</gene>
<dbReference type="Pfam" id="PF09179">
    <property type="entry name" value="TilS"/>
    <property type="match status" value="1"/>
</dbReference>
<dbReference type="SUPFAM" id="SSF56037">
    <property type="entry name" value="PheT/TilS domain"/>
    <property type="match status" value="1"/>
</dbReference>
<evidence type="ECO:0000259" key="9">
    <source>
        <dbReference type="SMART" id="SM00977"/>
    </source>
</evidence>
<comment type="catalytic activity">
    <reaction evidence="7 8">
        <text>cytidine(34) in tRNA(Ile2) + L-lysine + ATP = lysidine(34) in tRNA(Ile2) + AMP + diphosphate + H(+)</text>
        <dbReference type="Rhea" id="RHEA:43744"/>
        <dbReference type="Rhea" id="RHEA-COMP:10625"/>
        <dbReference type="Rhea" id="RHEA-COMP:10670"/>
        <dbReference type="ChEBI" id="CHEBI:15378"/>
        <dbReference type="ChEBI" id="CHEBI:30616"/>
        <dbReference type="ChEBI" id="CHEBI:32551"/>
        <dbReference type="ChEBI" id="CHEBI:33019"/>
        <dbReference type="ChEBI" id="CHEBI:82748"/>
        <dbReference type="ChEBI" id="CHEBI:83665"/>
        <dbReference type="ChEBI" id="CHEBI:456215"/>
        <dbReference type="EC" id="6.3.4.19"/>
    </reaction>
</comment>